<reference evidence="1" key="2">
    <citation type="journal article" date="2015" name="Data Brief">
        <title>Shoot transcriptome of the giant reed, Arundo donax.</title>
        <authorList>
            <person name="Barrero R.A."/>
            <person name="Guerrero F.D."/>
            <person name="Moolhuijzen P."/>
            <person name="Goolsby J.A."/>
            <person name="Tidwell J."/>
            <person name="Bellgard S.E."/>
            <person name="Bellgard M.I."/>
        </authorList>
    </citation>
    <scope>NUCLEOTIDE SEQUENCE</scope>
    <source>
        <tissue evidence="1">Shoot tissue taken approximately 20 cm above the soil surface</tissue>
    </source>
</reference>
<name>A0A0A9HLL3_ARUDO</name>
<proteinExistence type="predicted"/>
<protein>
    <submittedName>
        <fullName evidence="1">Uncharacterized protein</fullName>
    </submittedName>
</protein>
<accession>A0A0A9HLL3</accession>
<sequence length="15" mass="1455">MAAPRPATAPRSSAA</sequence>
<evidence type="ECO:0000313" key="1">
    <source>
        <dbReference type="EMBL" id="JAE33798.1"/>
    </source>
</evidence>
<organism evidence="1">
    <name type="scientific">Arundo donax</name>
    <name type="common">Giant reed</name>
    <name type="synonym">Donax arundinaceus</name>
    <dbReference type="NCBI Taxonomy" id="35708"/>
    <lineage>
        <taxon>Eukaryota</taxon>
        <taxon>Viridiplantae</taxon>
        <taxon>Streptophyta</taxon>
        <taxon>Embryophyta</taxon>
        <taxon>Tracheophyta</taxon>
        <taxon>Spermatophyta</taxon>
        <taxon>Magnoliopsida</taxon>
        <taxon>Liliopsida</taxon>
        <taxon>Poales</taxon>
        <taxon>Poaceae</taxon>
        <taxon>PACMAD clade</taxon>
        <taxon>Arundinoideae</taxon>
        <taxon>Arundineae</taxon>
        <taxon>Arundo</taxon>
    </lineage>
</organism>
<reference evidence="1" key="1">
    <citation type="submission" date="2014-09" db="EMBL/GenBank/DDBJ databases">
        <authorList>
            <person name="Magalhaes I.L.F."/>
            <person name="Oliveira U."/>
            <person name="Santos F.R."/>
            <person name="Vidigal T.H.D.A."/>
            <person name="Brescovit A.D."/>
            <person name="Santos A.J."/>
        </authorList>
    </citation>
    <scope>NUCLEOTIDE SEQUENCE</scope>
    <source>
        <tissue evidence="1">Shoot tissue taken approximately 20 cm above the soil surface</tissue>
    </source>
</reference>
<dbReference type="EMBL" id="GBRH01164098">
    <property type="protein sequence ID" value="JAE33798.1"/>
    <property type="molecule type" value="Transcribed_RNA"/>
</dbReference>